<evidence type="ECO:0000313" key="1">
    <source>
        <dbReference type="EMBL" id="MFA9192106.1"/>
    </source>
</evidence>
<dbReference type="RefSeq" id="WP_373407067.1">
    <property type="nucleotide sequence ID" value="NZ_JBCFQL010000012.1"/>
</dbReference>
<accession>A0ABV4TGJ5</accession>
<reference evidence="1 2" key="1">
    <citation type="submission" date="2024-04" db="EMBL/GenBank/DDBJ databases">
        <title>New Clade of Flavobacterium.</title>
        <authorList>
            <person name="Matos L."/>
            <person name="Proenca D.N."/>
            <person name="Fransisco R.M."/>
            <person name="Chung A.P."/>
            <person name="Maccario L."/>
            <person name="Sorensen S.J."/>
            <person name="Morais P.V."/>
        </authorList>
    </citation>
    <scope>NUCLEOTIDE SEQUENCE [LARGE SCALE GENOMIC DNA]</scope>
    <source>
        <strain evidence="1 2">FZUC8N2.13</strain>
    </source>
</reference>
<comment type="caution">
    <text evidence="1">The sequence shown here is derived from an EMBL/GenBank/DDBJ whole genome shotgun (WGS) entry which is preliminary data.</text>
</comment>
<dbReference type="EMBL" id="JBCFQL010000012">
    <property type="protein sequence ID" value="MFA9192106.1"/>
    <property type="molecule type" value="Genomic_DNA"/>
</dbReference>
<proteinExistence type="predicted"/>
<evidence type="ECO:0000313" key="2">
    <source>
        <dbReference type="Proteomes" id="UP001574169"/>
    </source>
</evidence>
<keyword evidence="2" id="KW-1185">Reference proteome</keyword>
<organism evidence="1 2">
    <name type="scientific">Flavobacterium zubiriense</name>
    <dbReference type="NCBI Taxonomy" id="3138075"/>
    <lineage>
        <taxon>Bacteria</taxon>
        <taxon>Pseudomonadati</taxon>
        <taxon>Bacteroidota</taxon>
        <taxon>Flavobacteriia</taxon>
        <taxon>Flavobacteriales</taxon>
        <taxon>Flavobacteriaceae</taxon>
        <taxon>Flavobacterium</taxon>
    </lineage>
</organism>
<dbReference type="Proteomes" id="UP001574169">
    <property type="component" value="Unassembled WGS sequence"/>
</dbReference>
<gene>
    <name evidence="1" type="ORF">AAGV28_12075</name>
</gene>
<name>A0ABV4TGJ5_9FLAO</name>
<sequence>MNYQTIKLLFPNLIINLGLDFRPWRSKNNLFLVPFPLESPETSGEVRQKKDTMFNVKHSVF</sequence>
<protein>
    <submittedName>
        <fullName evidence="1">Uncharacterized protein</fullName>
    </submittedName>
</protein>